<dbReference type="EMBL" id="JASCZI010153475">
    <property type="protein sequence ID" value="MED6177409.1"/>
    <property type="molecule type" value="Genomic_DNA"/>
</dbReference>
<organism evidence="2 3">
    <name type="scientific">Stylosanthes scabra</name>
    <dbReference type="NCBI Taxonomy" id="79078"/>
    <lineage>
        <taxon>Eukaryota</taxon>
        <taxon>Viridiplantae</taxon>
        <taxon>Streptophyta</taxon>
        <taxon>Embryophyta</taxon>
        <taxon>Tracheophyta</taxon>
        <taxon>Spermatophyta</taxon>
        <taxon>Magnoliopsida</taxon>
        <taxon>eudicotyledons</taxon>
        <taxon>Gunneridae</taxon>
        <taxon>Pentapetalae</taxon>
        <taxon>rosids</taxon>
        <taxon>fabids</taxon>
        <taxon>Fabales</taxon>
        <taxon>Fabaceae</taxon>
        <taxon>Papilionoideae</taxon>
        <taxon>50 kb inversion clade</taxon>
        <taxon>dalbergioids sensu lato</taxon>
        <taxon>Dalbergieae</taxon>
        <taxon>Pterocarpus clade</taxon>
        <taxon>Stylosanthes</taxon>
    </lineage>
</organism>
<proteinExistence type="predicted"/>
<protein>
    <submittedName>
        <fullName evidence="2">Uncharacterized protein</fullName>
    </submittedName>
</protein>
<dbReference type="Proteomes" id="UP001341840">
    <property type="component" value="Unassembled WGS sequence"/>
</dbReference>
<comment type="caution">
    <text evidence="2">The sequence shown here is derived from an EMBL/GenBank/DDBJ whole genome shotgun (WGS) entry which is preliminary data.</text>
</comment>
<name>A0ABU6VV36_9FABA</name>
<feature type="non-terminal residue" evidence="2">
    <location>
        <position position="88"/>
    </location>
</feature>
<keyword evidence="3" id="KW-1185">Reference proteome</keyword>
<sequence length="88" mass="9938">HQEHYHAHQEHQTLNTTKPLKPRPSPPPSPPPLDHHHLPHFIINHFLSLIPSKPEASTTTIPSSSSSSSSSNLHPQQHQAHLLFIYMT</sequence>
<feature type="compositionally biased region" description="Pro residues" evidence="1">
    <location>
        <begin position="22"/>
        <end position="32"/>
    </location>
</feature>
<feature type="non-terminal residue" evidence="2">
    <location>
        <position position="1"/>
    </location>
</feature>
<evidence type="ECO:0000313" key="2">
    <source>
        <dbReference type="EMBL" id="MED6177409.1"/>
    </source>
</evidence>
<evidence type="ECO:0000256" key="1">
    <source>
        <dbReference type="SAM" id="MobiDB-lite"/>
    </source>
</evidence>
<reference evidence="2 3" key="1">
    <citation type="journal article" date="2023" name="Plants (Basel)">
        <title>Bridging the Gap: Combining Genomics and Transcriptomics Approaches to Understand Stylosanthes scabra, an Orphan Legume from the Brazilian Caatinga.</title>
        <authorList>
            <person name="Ferreira-Neto J.R.C."/>
            <person name="da Silva M.D."/>
            <person name="Binneck E."/>
            <person name="de Melo N.F."/>
            <person name="da Silva R.H."/>
            <person name="de Melo A.L.T.M."/>
            <person name="Pandolfi V."/>
            <person name="Bustamante F.O."/>
            <person name="Brasileiro-Vidal A.C."/>
            <person name="Benko-Iseppon A.M."/>
        </authorList>
    </citation>
    <scope>NUCLEOTIDE SEQUENCE [LARGE SCALE GENOMIC DNA]</scope>
    <source>
        <tissue evidence="2">Leaves</tissue>
    </source>
</reference>
<feature type="region of interest" description="Disordered" evidence="1">
    <location>
        <begin position="54"/>
        <end position="78"/>
    </location>
</feature>
<gene>
    <name evidence="2" type="ORF">PIB30_097836</name>
</gene>
<feature type="compositionally biased region" description="Basic and acidic residues" evidence="1">
    <location>
        <begin position="1"/>
        <end position="11"/>
    </location>
</feature>
<feature type="region of interest" description="Disordered" evidence="1">
    <location>
        <begin position="1"/>
        <end position="38"/>
    </location>
</feature>
<evidence type="ECO:0000313" key="3">
    <source>
        <dbReference type="Proteomes" id="UP001341840"/>
    </source>
</evidence>
<accession>A0ABU6VV36</accession>